<dbReference type="AlphaFoldDB" id="A0AAX4PH66"/>
<gene>
    <name evidence="3" type="ORF">HKI87_13g72990</name>
</gene>
<protein>
    <submittedName>
        <fullName evidence="3">WW domain-containing protein</fullName>
    </submittedName>
</protein>
<dbReference type="Pfam" id="PF00397">
    <property type="entry name" value="WW"/>
    <property type="match status" value="1"/>
</dbReference>
<organism evidence="3 4">
    <name type="scientific">Chloropicon roscoffensis</name>
    <dbReference type="NCBI Taxonomy" id="1461544"/>
    <lineage>
        <taxon>Eukaryota</taxon>
        <taxon>Viridiplantae</taxon>
        <taxon>Chlorophyta</taxon>
        <taxon>Chloropicophyceae</taxon>
        <taxon>Chloropicales</taxon>
        <taxon>Chloropicaceae</taxon>
        <taxon>Chloropicon</taxon>
    </lineage>
</organism>
<dbReference type="InterPro" id="IPR001202">
    <property type="entry name" value="WW_dom"/>
</dbReference>
<dbReference type="Proteomes" id="UP001472866">
    <property type="component" value="Chromosome 13"/>
</dbReference>
<dbReference type="PROSITE" id="PS50020">
    <property type="entry name" value="WW_DOMAIN_2"/>
    <property type="match status" value="1"/>
</dbReference>
<feature type="region of interest" description="Disordered" evidence="1">
    <location>
        <begin position="493"/>
        <end position="515"/>
    </location>
</feature>
<feature type="compositionally biased region" description="Low complexity" evidence="1">
    <location>
        <begin position="272"/>
        <end position="284"/>
    </location>
</feature>
<feature type="region of interest" description="Disordered" evidence="1">
    <location>
        <begin position="66"/>
        <end position="91"/>
    </location>
</feature>
<keyword evidence="4" id="KW-1185">Reference proteome</keyword>
<name>A0AAX4PH66_9CHLO</name>
<sequence length="912" mass="99233">MAQAVQHFDLSSPTDEVLYGVVEAETGRQGGKPCDHELRNYAKYIGVRESEFEDFGRSLAEEGLSAPLPQGWEQGKTPEKGRRRFYYDSRSQRSQWDHPLDGVYKDKVKAARQAAARKPRVLGDVTNSKSRRGGESQRGKKAGGGERKKKNQKLLPPLRLVPLDVSTAPTEPVDVTDLSQQNPLYLEGAVVSGRGASDSESGVSTSATTTSLSGGTSASTSTGGAMARRKALRQQRRRNKGGRQKSPREARLREVAETSGSSSATEPGPAPSSTWSKSRSGSRGARVLAPLGDPQHSPVSSSSGDSTLLSPRTPECGRKKKGSPRRIEKTNGWEKVSQQGGQGSNAGARGVDDAGNMVDPVQLKLVIDVDEEERATRGDIDELKRTQSEALEAMGRQVGETIERCVVAVGDKLLREGGQAGRARAGRSQEGSGQEVLTADAGQALMLKQLKGEIDLMSDLMAKEGSAKALLVSQIDKFKNSLDQERVKSRELQDKLEATSREGKEERAELKESLQGEKQEVEKLISRVSELSREKFQMAENFNSTVVDQRDEILRQLGKLWARVKDLNPATSTVAAAPTALEPLESGKNLAKELEVLSVHLKEELVRGNDRISEVLGSSSDQTERVLGEIQRVAQGLENSALGAIKESDLAALQRNITEGFSEMLESNQKQIESIYTVKMDAISSRILEGLSDVTGRMDGRSSEQIEAFCNAAESCERILSEQATNNHQVLCKKLTDISNRVDAVEGSMPKAYLKKEDLEEEVRYAFDKLTKAVAQQQDAISKSLEEGLQKHEGVEKIVLTSEGCQTEEVKLMATVGGTPGPNREDSLDDDDAGSTFSLSDCATHSKKQIALLKQSVHKAKANRKAIKLMESMTNTTSNSMMHGLEAYINGLQASSKLTKGIYARLNRAQEV</sequence>
<dbReference type="CDD" id="cd00201">
    <property type="entry name" value="WW"/>
    <property type="match status" value="1"/>
</dbReference>
<evidence type="ECO:0000256" key="1">
    <source>
        <dbReference type="SAM" id="MobiDB-lite"/>
    </source>
</evidence>
<dbReference type="EMBL" id="CP151513">
    <property type="protein sequence ID" value="WZN65737.1"/>
    <property type="molecule type" value="Genomic_DNA"/>
</dbReference>
<feature type="compositionally biased region" description="Basic and acidic residues" evidence="1">
    <location>
        <begin position="246"/>
        <end position="256"/>
    </location>
</feature>
<dbReference type="InterPro" id="IPR036020">
    <property type="entry name" value="WW_dom_sf"/>
</dbReference>
<feature type="region of interest" description="Disordered" evidence="1">
    <location>
        <begin position="193"/>
        <end position="355"/>
    </location>
</feature>
<evidence type="ECO:0000313" key="3">
    <source>
        <dbReference type="EMBL" id="WZN65737.1"/>
    </source>
</evidence>
<dbReference type="SMART" id="SM00456">
    <property type="entry name" value="WW"/>
    <property type="match status" value="1"/>
</dbReference>
<feature type="compositionally biased region" description="Low complexity" evidence="1">
    <location>
        <begin position="199"/>
        <end position="225"/>
    </location>
</feature>
<feature type="compositionally biased region" description="Basic and acidic residues" evidence="1">
    <location>
        <begin position="132"/>
        <end position="146"/>
    </location>
</feature>
<proteinExistence type="predicted"/>
<feature type="region of interest" description="Disordered" evidence="1">
    <location>
        <begin position="109"/>
        <end position="162"/>
    </location>
</feature>
<feature type="domain" description="WW" evidence="2">
    <location>
        <begin position="66"/>
        <end position="101"/>
    </location>
</feature>
<feature type="compositionally biased region" description="Basic and acidic residues" evidence="1">
    <location>
        <begin position="76"/>
        <end position="91"/>
    </location>
</feature>
<accession>A0AAX4PH66</accession>
<reference evidence="3 4" key="1">
    <citation type="submission" date="2024-03" db="EMBL/GenBank/DDBJ databases">
        <title>Complete genome sequence of the green alga Chloropicon roscoffensis RCC1871.</title>
        <authorList>
            <person name="Lemieux C."/>
            <person name="Pombert J.-F."/>
            <person name="Otis C."/>
            <person name="Turmel M."/>
        </authorList>
    </citation>
    <scope>NUCLEOTIDE SEQUENCE [LARGE SCALE GENOMIC DNA]</scope>
    <source>
        <strain evidence="3 4">RCC1871</strain>
    </source>
</reference>
<feature type="compositionally biased region" description="Low complexity" evidence="1">
    <location>
        <begin position="297"/>
        <end position="311"/>
    </location>
</feature>
<evidence type="ECO:0000259" key="2">
    <source>
        <dbReference type="PROSITE" id="PS50020"/>
    </source>
</evidence>
<feature type="compositionally biased region" description="Basic residues" evidence="1">
    <location>
        <begin position="227"/>
        <end position="245"/>
    </location>
</feature>
<dbReference type="SUPFAM" id="SSF51045">
    <property type="entry name" value="WW domain"/>
    <property type="match status" value="1"/>
</dbReference>
<dbReference type="Gene3D" id="3.30.1470.10">
    <property type="entry name" value="Photosystem I PsaD, reaction center subunit II"/>
    <property type="match status" value="1"/>
</dbReference>
<evidence type="ECO:0000313" key="4">
    <source>
        <dbReference type="Proteomes" id="UP001472866"/>
    </source>
</evidence>